<dbReference type="InterPro" id="IPR036864">
    <property type="entry name" value="Zn2-C6_fun-type_DNA-bd_sf"/>
</dbReference>
<dbReference type="Proteomes" id="UP001174691">
    <property type="component" value="Unassembled WGS sequence"/>
</dbReference>
<sequence>MVGVPGKYKGCETCRARRVKCDNQRPYCKKCLDNGRQCAGYERETVFIIGTIQDEGRCSSHPPRVVKSTAKRGAKSSKKKEEEEEALPPVANEPFQPAWDDLISLSHAGKSYRVQIAALRTALQRVARAQDEGEFSQFSFISFPPYEPLTPQPSLMDDDFELRSQCLMHLDEEGADANDADETDMTDSICLFLYEHNNSVMFSNQAPWRDPSVQANYVRQAGPANFRTFPNHHFFVRVYRHSAICAALLNRKTSFLSSPEWLSTPWELHPKSPFDLLLDILVFLPSLFSRADRIFPHDPTIQRRLMAQDLLSNCLSLERQLAAWHATVDPGSSASNSSSPTTSSLFWIQDCSPGGGGSGGGLSEAQIPFADTFAFPSAMSAVTAVYHWTSLVLLYPCIERLHSTIFHRVMDAFPQAEPALPRHLRIDPNAYSAHKVRELAANVCRSLDFALHATVQPDLLVVPLYVVQEFYGGINESAGDGQLEIMWCEGFRARLLAKGSDIADVVRGRRWRDLAAW</sequence>
<keyword evidence="1" id="KW-0539">Nucleus</keyword>
<evidence type="ECO:0000256" key="2">
    <source>
        <dbReference type="SAM" id="MobiDB-lite"/>
    </source>
</evidence>
<dbReference type="InterPro" id="IPR053178">
    <property type="entry name" value="Osmoadaptation_assoc"/>
</dbReference>
<comment type="caution">
    <text evidence="4">The sequence shown here is derived from an EMBL/GenBank/DDBJ whole genome shotgun (WGS) entry which is preliminary data.</text>
</comment>
<dbReference type="PROSITE" id="PS00463">
    <property type="entry name" value="ZN2_CY6_FUNGAL_1"/>
    <property type="match status" value="1"/>
</dbReference>
<dbReference type="AlphaFoldDB" id="A0AA38REJ5"/>
<evidence type="ECO:0000313" key="4">
    <source>
        <dbReference type="EMBL" id="KAJ9144036.1"/>
    </source>
</evidence>
<dbReference type="PANTHER" id="PTHR38111:SF9">
    <property type="entry name" value="ZN(2)-C6 FUNGAL-TYPE DOMAIN-CONTAINING PROTEIN"/>
    <property type="match status" value="1"/>
</dbReference>
<gene>
    <name evidence="4" type="ORF">NKR19_g6575</name>
</gene>
<evidence type="ECO:0000313" key="5">
    <source>
        <dbReference type="Proteomes" id="UP001174691"/>
    </source>
</evidence>
<evidence type="ECO:0000256" key="1">
    <source>
        <dbReference type="ARBA" id="ARBA00023242"/>
    </source>
</evidence>
<dbReference type="SMART" id="SM00066">
    <property type="entry name" value="GAL4"/>
    <property type="match status" value="1"/>
</dbReference>
<name>A0AA38REJ5_9PEZI</name>
<reference evidence="4" key="1">
    <citation type="submission" date="2022-07" db="EMBL/GenBank/DDBJ databases">
        <title>Fungi with potential for degradation of polypropylene.</title>
        <authorList>
            <person name="Gostincar C."/>
        </authorList>
    </citation>
    <scope>NUCLEOTIDE SEQUENCE</scope>
    <source>
        <strain evidence="4">EXF-13287</strain>
    </source>
</reference>
<feature type="region of interest" description="Disordered" evidence="2">
    <location>
        <begin position="56"/>
        <end position="93"/>
    </location>
</feature>
<evidence type="ECO:0000259" key="3">
    <source>
        <dbReference type="PROSITE" id="PS00463"/>
    </source>
</evidence>
<dbReference type="PANTHER" id="PTHR38111">
    <property type="entry name" value="ZN(2)-C6 FUNGAL-TYPE DOMAIN-CONTAINING PROTEIN-RELATED"/>
    <property type="match status" value="1"/>
</dbReference>
<dbReference type="EMBL" id="JANBVN010000103">
    <property type="protein sequence ID" value="KAJ9144036.1"/>
    <property type="molecule type" value="Genomic_DNA"/>
</dbReference>
<feature type="domain" description="Zn(2)-C6 fungal-type" evidence="3">
    <location>
        <begin position="10"/>
        <end position="38"/>
    </location>
</feature>
<proteinExistence type="predicted"/>
<organism evidence="4 5">
    <name type="scientific">Coniochaeta hoffmannii</name>
    <dbReference type="NCBI Taxonomy" id="91930"/>
    <lineage>
        <taxon>Eukaryota</taxon>
        <taxon>Fungi</taxon>
        <taxon>Dikarya</taxon>
        <taxon>Ascomycota</taxon>
        <taxon>Pezizomycotina</taxon>
        <taxon>Sordariomycetes</taxon>
        <taxon>Sordariomycetidae</taxon>
        <taxon>Coniochaetales</taxon>
        <taxon>Coniochaetaceae</taxon>
        <taxon>Coniochaeta</taxon>
    </lineage>
</organism>
<dbReference type="CDD" id="cd00067">
    <property type="entry name" value="GAL4"/>
    <property type="match status" value="1"/>
</dbReference>
<protein>
    <submittedName>
        <fullName evidence="4">C6 zinc finger domain protein</fullName>
    </submittedName>
</protein>
<dbReference type="SUPFAM" id="SSF57701">
    <property type="entry name" value="Zn2/Cys6 DNA-binding domain"/>
    <property type="match status" value="1"/>
</dbReference>
<dbReference type="GO" id="GO:0008270">
    <property type="term" value="F:zinc ion binding"/>
    <property type="evidence" value="ECO:0007669"/>
    <property type="project" value="InterPro"/>
</dbReference>
<dbReference type="Gene3D" id="4.10.240.10">
    <property type="entry name" value="Zn(2)-C6 fungal-type DNA-binding domain"/>
    <property type="match status" value="1"/>
</dbReference>
<feature type="compositionally biased region" description="Basic residues" evidence="2">
    <location>
        <begin position="69"/>
        <end position="78"/>
    </location>
</feature>
<dbReference type="Pfam" id="PF00172">
    <property type="entry name" value="Zn_clus"/>
    <property type="match status" value="1"/>
</dbReference>
<accession>A0AA38REJ5</accession>
<keyword evidence="5" id="KW-1185">Reference proteome</keyword>
<dbReference type="GO" id="GO:0000981">
    <property type="term" value="F:DNA-binding transcription factor activity, RNA polymerase II-specific"/>
    <property type="evidence" value="ECO:0007669"/>
    <property type="project" value="InterPro"/>
</dbReference>
<dbReference type="InterPro" id="IPR001138">
    <property type="entry name" value="Zn2Cys6_DnaBD"/>
</dbReference>